<comment type="subunit">
    <text evidence="9">Forms a cyclic heterotetrameric complex composed of two molecules of XerC and two molecules of XerD.</text>
</comment>
<feature type="active site" evidence="9">
    <location>
        <position position="170"/>
    </location>
</feature>
<dbReference type="InterPro" id="IPR013762">
    <property type="entry name" value="Integrase-like_cat_sf"/>
</dbReference>
<keyword evidence="13" id="KW-1185">Reference proteome</keyword>
<dbReference type="HAMAP" id="MF_01808">
    <property type="entry name" value="Recomb_XerC_XerD"/>
    <property type="match status" value="1"/>
</dbReference>
<keyword evidence="5 9" id="KW-0229">DNA integration</keyword>
<evidence type="ECO:0000256" key="8">
    <source>
        <dbReference type="ARBA" id="ARBA00023306"/>
    </source>
</evidence>
<evidence type="ECO:0000256" key="5">
    <source>
        <dbReference type="ARBA" id="ARBA00022908"/>
    </source>
</evidence>
<evidence type="ECO:0000256" key="3">
    <source>
        <dbReference type="ARBA" id="ARBA00022618"/>
    </source>
</evidence>
<dbReference type="Gene3D" id="1.10.443.10">
    <property type="entry name" value="Intergrase catalytic core"/>
    <property type="match status" value="1"/>
</dbReference>
<evidence type="ECO:0000313" key="13">
    <source>
        <dbReference type="Proteomes" id="UP001597472"/>
    </source>
</evidence>
<evidence type="ECO:0000259" key="10">
    <source>
        <dbReference type="PROSITE" id="PS51898"/>
    </source>
</evidence>
<feature type="domain" description="Tyr recombinase" evidence="10">
    <location>
        <begin position="105"/>
        <end position="288"/>
    </location>
</feature>
<dbReference type="InterPro" id="IPR004107">
    <property type="entry name" value="Integrase_SAM-like_N"/>
</dbReference>
<dbReference type="InterPro" id="IPR050090">
    <property type="entry name" value="Tyrosine_recombinase_XerCD"/>
</dbReference>
<proteinExistence type="inferred from homology"/>
<reference evidence="13" key="1">
    <citation type="journal article" date="2019" name="Int. J. Syst. Evol. Microbiol.">
        <title>The Global Catalogue of Microorganisms (GCM) 10K type strain sequencing project: providing services to taxonomists for standard genome sequencing and annotation.</title>
        <authorList>
            <consortium name="The Broad Institute Genomics Platform"/>
            <consortium name="The Broad Institute Genome Sequencing Center for Infectious Disease"/>
            <person name="Wu L."/>
            <person name="Ma J."/>
        </authorList>
    </citation>
    <scope>NUCLEOTIDE SEQUENCE [LARGE SCALE GENOMIC DNA]</scope>
    <source>
        <strain evidence="13">KCTC 42587</strain>
    </source>
</reference>
<dbReference type="PANTHER" id="PTHR30349">
    <property type="entry name" value="PHAGE INTEGRASE-RELATED"/>
    <property type="match status" value="1"/>
</dbReference>
<feature type="active site" evidence="9">
    <location>
        <position position="243"/>
    </location>
</feature>
<evidence type="ECO:0000313" key="12">
    <source>
        <dbReference type="EMBL" id="MFD2552480.1"/>
    </source>
</evidence>
<evidence type="ECO:0000256" key="7">
    <source>
        <dbReference type="ARBA" id="ARBA00023172"/>
    </source>
</evidence>
<dbReference type="PANTHER" id="PTHR30349:SF77">
    <property type="entry name" value="TYROSINE RECOMBINASE XERC"/>
    <property type="match status" value="1"/>
</dbReference>
<dbReference type="InterPro" id="IPR011010">
    <property type="entry name" value="DNA_brk_join_enz"/>
</dbReference>
<feature type="active site" evidence="9">
    <location>
        <position position="266"/>
    </location>
</feature>
<dbReference type="RefSeq" id="WP_376894717.1">
    <property type="nucleotide sequence ID" value="NZ_JBHULS010000006.1"/>
</dbReference>
<dbReference type="InterPro" id="IPR023009">
    <property type="entry name" value="Tyrosine_recombinase_XerC/XerD"/>
</dbReference>
<comment type="function">
    <text evidence="9">Site-specific tyrosine recombinase, which acts by catalyzing the cutting and rejoining of the recombining DNA molecules. The XerC-XerD complex is essential to convert dimers of the bacterial chromosome into monomers to permit their segregation at cell division. It also contributes to the segregational stability of plasmids.</text>
</comment>
<keyword evidence="2 9" id="KW-0963">Cytoplasm</keyword>
<dbReference type="EMBL" id="JBHULS010000006">
    <property type="protein sequence ID" value="MFD2552480.1"/>
    <property type="molecule type" value="Genomic_DNA"/>
</dbReference>
<keyword evidence="3 9" id="KW-0132">Cell division</keyword>
<feature type="active site" evidence="9">
    <location>
        <position position="146"/>
    </location>
</feature>
<dbReference type="Proteomes" id="UP001597472">
    <property type="component" value="Unassembled WGS sequence"/>
</dbReference>
<dbReference type="PROSITE" id="PS51900">
    <property type="entry name" value="CB"/>
    <property type="match status" value="1"/>
</dbReference>
<dbReference type="Pfam" id="PF00589">
    <property type="entry name" value="Phage_integrase"/>
    <property type="match status" value="1"/>
</dbReference>
<keyword evidence="6 9" id="KW-0238">DNA-binding</keyword>
<dbReference type="PROSITE" id="PS51898">
    <property type="entry name" value="TYR_RECOMBINASE"/>
    <property type="match status" value="1"/>
</dbReference>
<name>A0ABW5KVZ0_9FLAO</name>
<evidence type="ECO:0000256" key="9">
    <source>
        <dbReference type="HAMAP-Rule" id="MF_01808"/>
    </source>
</evidence>
<feature type="active site" description="O-(3'-phospho-DNA)-tyrosine intermediate" evidence="9">
    <location>
        <position position="275"/>
    </location>
</feature>
<sequence>MAFKAFLDYMLLEKKYSEHTVKAYETDLKAFQTFLVSTYNTSNMPEVHYGIIRSWIVSLVQNKISNRSINRKISALTAYYKFLLKTGDVQTNPLAKHKSLKVEKKVQIPFSESEVSVVLDALNEDTSFEGLRNKLIVELFYATGIRRIELISIKLEHIDISNKTLKVLGKRNKERIIPLINPVLSSLDAYLKARNNLENKQDAAYLFLTQKGVKIYETLVYRIINDYFSLASTKVKKSPHILRHSFATHLLNQGADLNTVKELLGHASLAATQVYTHNSILELKQTYLKAHPRGNKTTES</sequence>
<evidence type="ECO:0000256" key="2">
    <source>
        <dbReference type="ARBA" id="ARBA00022490"/>
    </source>
</evidence>
<comment type="similarity">
    <text evidence="9">Belongs to the 'phage' integrase family. XerC subfamily.</text>
</comment>
<dbReference type="InterPro" id="IPR002104">
    <property type="entry name" value="Integrase_catalytic"/>
</dbReference>
<keyword evidence="7 9" id="KW-0233">DNA recombination</keyword>
<evidence type="ECO:0000256" key="4">
    <source>
        <dbReference type="ARBA" id="ARBA00022829"/>
    </source>
</evidence>
<evidence type="ECO:0000259" key="11">
    <source>
        <dbReference type="PROSITE" id="PS51900"/>
    </source>
</evidence>
<gene>
    <name evidence="9" type="primary">xerC</name>
    <name evidence="12" type="ORF">ACFSQP_11695</name>
</gene>
<dbReference type="InterPro" id="IPR044068">
    <property type="entry name" value="CB"/>
</dbReference>
<keyword evidence="8 9" id="KW-0131">Cell cycle</keyword>
<protein>
    <recommendedName>
        <fullName evidence="9">Tyrosine recombinase XerC</fullName>
    </recommendedName>
</protein>
<dbReference type="Gene3D" id="1.10.150.130">
    <property type="match status" value="1"/>
</dbReference>
<dbReference type="Pfam" id="PF02899">
    <property type="entry name" value="Phage_int_SAM_1"/>
    <property type="match status" value="1"/>
</dbReference>
<comment type="caution">
    <text evidence="12">The sequence shown here is derived from an EMBL/GenBank/DDBJ whole genome shotgun (WGS) entry which is preliminary data.</text>
</comment>
<accession>A0ABW5KVZ0</accession>
<feature type="domain" description="Core-binding (CB)" evidence="11">
    <location>
        <begin position="1"/>
        <end position="84"/>
    </location>
</feature>
<dbReference type="SUPFAM" id="SSF56349">
    <property type="entry name" value="DNA breaking-rejoining enzymes"/>
    <property type="match status" value="1"/>
</dbReference>
<dbReference type="InterPro" id="IPR010998">
    <property type="entry name" value="Integrase_recombinase_N"/>
</dbReference>
<comment type="subcellular location">
    <subcellularLocation>
        <location evidence="1 9">Cytoplasm</location>
    </subcellularLocation>
</comment>
<evidence type="ECO:0000256" key="1">
    <source>
        <dbReference type="ARBA" id="ARBA00004496"/>
    </source>
</evidence>
<evidence type="ECO:0000256" key="6">
    <source>
        <dbReference type="ARBA" id="ARBA00023125"/>
    </source>
</evidence>
<feature type="active site" evidence="9">
    <location>
        <position position="240"/>
    </location>
</feature>
<organism evidence="12 13">
    <name type="scientific">Bizionia sediminis</name>
    <dbReference type="NCBI Taxonomy" id="1737064"/>
    <lineage>
        <taxon>Bacteria</taxon>
        <taxon>Pseudomonadati</taxon>
        <taxon>Bacteroidota</taxon>
        <taxon>Flavobacteriia</taxon>
        <taxon>Flavobacteriales</taxon>
        <taxon>Flavobacteriaceae</taxon>
        <taxon>Bizionia</taxon>
    </lineage>
</organism>
<keyword evidence="4 9" id="KW-0159">Chromosome partition</keyword>